<dbReference type="InterPro" id="IPR036631">
    <property type="entry name" value="MGMT_N_sf"/>
</dbReference>
<evidence type="ECO:0000256" key="7">
    <source>
        <dbReference type="ARBA" id="ARBA00049348"/>
    </source>
</evidence>
<dbReference type="HAMAP" id="MF_00772">
    <property type="entry name" value="OGT"/>
    <property type="match status" value="1"/>
</dbReference>
<dbReference type="RefSeq" id="WP_378266564.1">
    <property type="nucleotide sequence ID" value="NZ_JBHUKR010000009.1"/>
</dbReference>
<evidence type="ECO:0000313" key="12">
    <source>
        <dbReference type="Proteomes" id="UP001597417"/>
    </source>
</evidence>
<sequence length="198" mass="21296">MSTLFDALPDETETVGRLHARLVEAAAHENLLDIVYRTVDTPVGTLLVAATERGLVRIAYDREDHDAVLTMLARTISPRILLAPARLDTATRQLSEYFAGRRKGFDLELDFRLAKGFRRTVLAHLPSIAYGNTESYAQVAAAAGSPNAVRAVGTACAKNPLPVVVPCHRVVRSDGSFGGYVGGEQAKRILLTLEGAAA</sequence>
<proteinExistence type="inferred from homology"/>
<name>A0ABW5FU27_9PSEU</name>
<comment type="catalytic activity">
    <reaction evidence="1 8">
        <text>a 4-O-methyl-thymidine in DNA + L-cysteinyl-[protein] = a thymidine in DNA + S-methyl-L-cysteinyl-[protein]</text>
        <dbReference type="Rhea" id="RHEA:53428"/>
        <dbReference type="Rhea" id="RHEA-COMP:10131"/>
        <dbReference type="Rhea" id="RHEA-COMP:10132"/>
        <dbReference type="Rhea" id="RHEA-COMP:13555"/>
        <dbReference type="Rhea" id="RHEA-COMP:13556"/>
        <dbReference type="ChEBI" id="CHEBI:29950"/>
        <dbReference type="ChEBI" id="CHEBI:82612"/>
        <dbReference type="ChEBI" id="CHEBI:137386"/>
        <dbReference type="ChEBI" id="CHEBI:137387"/>
        <dbReference type="EC" id="2.1.1.63"/>
    </reaction>
</comment>
<feature type="active site" description="Nucleophile; methyl group acceptor" evidence="8">
    <location>
        <position position="167"/>
    </location>
</feature>
<dbReference type="CDD" id="cd06445">
    <property type="entry name" value="ATase"/>
    <property type="match status" value="1"/>
</dbReference>
<comment type="subcellular location">
    <subcellularLocation>
        <location evidence="8">Cytoplasm</location>
    </subcellularLocation>
</comment>
<dbReference type="SUPFAM" id="SSF46767">
    <property type="entry name" value="Methylated DNA-protein cysteine methyltransferase, C-terminal domain"/>
    <property type="match status" value="1"/>
</dbReference>
<feature type="domain" description="Methylated-DNA-[protein]-cysteine S-methyltransferase DNA binding" evidence="9">
    <location>
        <begin position="117"/>
        <end position="196"/>
    </location>
</feature>
<evidence type="ECO:0000259" key="9">
    <source>
        <dbReference type="Pfam" id="PF01035"/>
    </source>
</evidence>
<keyword evidence="5 8" id="KW-0227">DNA damage</keyword>
<evidence type="ECO:0000256" key="2">
    <source>
        <dbReference type="ARBA" id="ARBA00022490"/>
    </source>
</evidence>
<keyword evidence="6 8" id="KW-0234">DNA repair</keyword>
<gene>
    <name evidence="11" type="ORF">ACFSXZ_19670</name>
</gene>
<dbReference type="InterPro" id="IPR036217">
    <property type="entry name" value="MethylDNA_cys_MeTrfase_DNAb"/>
</dbReference>
<dbReference type="Pfam" id="PF01035">
    <property type="entry name" value="DNA_binding_1"/>
    <property type="match status" value="1"/>
</dbReference>
<dbReference type="NCBIfam" id="TIGR00589">
    <property type="entry name" value="ogt"/>
    <property type="match status" value="1"/>
</dbReference>
<evidence type="ECO:0000256" key="5">
    <source>
        <dbReference type="ARBA" id="ARBA00022763"/>
    </source>
</evidence>
<dbReference type="EC" id="2.1.1.63" evidence="8"/>
<dbReference type="PROSITE" id="PS00374">
    <property type="entry name" value="MGMT"/>
    <property type="match status" value="1"/>
</dbReference>
<comment type="similarity">
    <text evidence="8">Belongs to the MGMT family.</text>
</comment>
<comment type="function">
    <text evidence="8">Involved in the cellular defense against the biological effects of O6-methylguanine (O6-MeG) and O4-methylthymine (O4-MeT) in DNA. Repairs the methylated nucleobase in DNA by stoichiometrically transferring the methyl group to a cysteine residue in the enzyme. This is a suicide reaction: the enzyme is irreversibly inactivated.</text>
</comment>
<dbReference type="Proteomes" id="UP001597417">
    <property type="component" value="Unassembled WGS sequence"/>
</dbReference>
<dbReference type="InterPro" id="IPR014048">
    <property type="entry name" value="MethylDNA_cys_MeTrfase_DNA-bd"/>
</dbReference>
<evidence type="ECO:0000259" key="10">
    <source>
        <dbReference type="Pfam" id="PF02870"/>
    </source>
</evidence>
<comment type="caution">
    <text evidence="11">The sequence shown here is derived from an EMBL/GenBank/DDBJ whole genome shotgun (WGS) entry which is preliminary data.</text>
</comment>
<accession>A0ABW5FU27</accession>
<dbReference type="InterPro" id="IPR036388">
    <property type="entry name" value="WH-like_DNA-bd_sf"/>
</dbReference>
<evidence type="ECO:0000256" key="3">
    <source>
        <dbReference type="ARBA" id="ARBA00022603"/>
    </source>
</evidence>
<keyword evidence="12" id="KW-1185">Reference proteome</keyword>
<evidence type="ECO:0000256" key="8">
    <source>
        <dbReference type="HAMAP-Rule" id="MF_00772"/>
    </source>
</evidence>
<dbReference type="Gene3D" id="1.10.10.10">
    <property type="entry name" value="Winged helix-like DNA-binding domain superfamily/Winged helix DNA-binding domain"/>
    <property type="match status" value="1"/>
</dbReference>
<evidence type="ECO:0000313" key="11">
    <source>
        <dbReference type="EMBL" id="MFD2418545.1"/>
    </source>
</evidence>
<evidence type="ECO:0000256" key="6">
    <source>
        <dbReference type="ARBA" id="ARBA00023204"/>
    </source>
</evidence>
<evidence type="ECO:0000256" key="4">
    <source>
        <dbReference type="ARBA" id="ARBA00022679"/>
    </source>
</evidence>
<comment type="catalytic activity">
    <reaction evidence="7 8">
        <text>a 6-O-methyl-2'-deoxyguanosine in DNA + L-cysteinyl-[protein] = S-methyl-L-cysteinyl-[protein] + a 2'-deoxyguanosine in DNA</text>
        <dbReference type="Rhea" id="RHEA:24000"/>
        <dbReference type="Rhea" id="RHEA-COMP:10131"/>
        <dbReference type="Rhea" id="RHEA-COMP:10132"/>
        <dbReference type="Rhea" id="RHEA-COMP:11367"/>
        <dbReference type="Rhea" id="RHEA-COMP:11368"/>
        <dbReference type="ChEBI" id="CHEBI:29950"/>
        <dbReference type="ChEBI" id="CHEBI:82612"/>
        <dbReference type="ChEBI" id="CHEBI:85445"/>
        <dbReference type="ChEBI" id="CHEBI:85448"/>
        <dbReference type="EC" id="2.1.1.63"/>
    </reaction>
</comment>
<keyword evidence="2 8" id="KW-0963">Cytoplasm</keyword>
<dbReference type="InterPro" id="IPR023546">
    <property type="entry name" value="MGMT"/>
</dbReference>
<dbReference type="InterPro" id="IPR001497">
    <property type="entry name" value="MethylDNA_cys_MeTrfase_AS"/>
</dbReference>
<dbReference type="Gene3D" id="3.30.160.70">
    <property type="entry name" value="Methylated DNA-protein cysteine methyltransferase domain"/>
    <property type="match status" value="1"/>
</dbReference>
<keyword evidence="4 8" id="KW-0808">Transferase</keyword>
<dbReference type="SUPFAM" id="SSF53155">
    <property type="entry name" value="Methylated DNA-protein cysteine methyltransferase domain"/>
    <property type="match status" value="1"/>
</dbReference>
<dbReference type="InterPro" id="IPR008332">
    <property type="entry name" value="MethylG_MeTrfase_N"/>
</dbReference>
<comment type="miscellaneous">
    <text evidence="8">This enzyme catalyzes only one turnover and therefore is not strictly catalytic. According to one definition, an enzyme is a biocatalyst that acts repeatedly and over many reaction cycles.</text>
</comment>
<dbReference type="Pfam" id="PF02870">
    <property type="entry name" value="Methyltransf_1N"/>
    <property type="match status" value="1"/>
</dbReference>
<organism evidence="11 12">
    <name type="scientific">Amycolatopsis pigmentata</name>
    <dbReference type="NCBI Taxonomy" id="450801"/>
    <lineage>
        <taxon>Bacteria</taxon>
        <taxon>Bacillati</taxon>
        <taxon>Actinomycetota</taxon>
        <taxon>Actinomycetes</taxon>
        <taxon>Pseudonocardiales</taxon>
        <taxon>Pseudonocardiaceae</taxon>
        <taxon>Amycolatopsis</taxon>
    </lineage>
</organism>
<dbReference type="GO" id="GO:0032259">
    <property type="term" value="P:methylation"/>
    <property type="evidence" value="ECO:0007669"/>
    <property type="project" value="UniProtKB-KW"/>
</dbReference>
<dbReference type="PANTHER" id="PTHR10815">
    <property type="entry name" value="METHYLATED-DNA--PROTEIN-CYSTEINE METHYLTRANSFERASE"/>
    <property type="match status" value="1"/>
</dbReference>
<feature type="domain" description="Methylguanine DNA methyltransferase ribonuclease-like" evidence="10">
    <location>
        <begin position="34"/>
        <end position="111"/>
    </location>
</feature>
<protein>
    <recommendedName>
        <fullName evidence="8">Methylated-DNA--protein-cysteine methyltransferase</fullName>
        <ecNumber evidence="8">2.1.1.63</ecNumber>
    </recommendedName>
    <alternativeName>
        <fullName evidence="8">6-O-methylguanine-DNA methyltransferase</fullName>
        <shortName evidence="8">MGMT</shortName>
    </alternativeName>
    <alternativeName>
        <fullName evidence="8">O-6-methylguanine-DNA-alkyltransferase</fullName>
    </alternativeName>
</protein>
<dbReference type="GO" id="GO:0003908">
    <property type="term" value="F:methylated-DNA-[protein]-cysteine S-methyltransferase activity"/>
    <property type="evidence" value="ECO:0007669"/>
    <property type="project" value="UniProtKB-EC"/>
</dbReference>
<dbReference type="EMBL" id="JBHUKR010000009">
    <property type="protein sequence ID" value="MFD2418545.1"/>
    <property type="molecule type" value="Genomic_DNA"/>
</dbReference>
<reference evidence="12" key="1">
    <citation type="journal article" date="2019" name="Int. J. Syst. Evol. Microbiol.">
        <title>The Global Catalogue of Microorganisms (GCM) 10K type strain sequencing project: providing services to taxonomists for standard genome sequencing and annotation.</title>
        <authorList>
            <consortium name="The Broad Institute Genomics Platform"/>
            <consortium name="The Broad Institute Genome Sequencing Center for Infectious Disease"/>
            <person name="Wu L."/>
            <person name="Ma J."/>
        </authorList>
    </citation>
    <scope>NUCLEOTIDE SEQUENCE [LARGE SCALE GENOMIC DNA]</scope>
    <source>
        <strain evidence="12">CGMCC 4.7645</strain>
    </source>
</reference>
<dbReference type="PANTHER" id="PTHR10815:SF5">
    <property type="entry name" value="METHYLATED-DNA--PROTEIN-CYSTEINE METHYLTRANSFERASE"/>
    <property type="match status" value="1"/>
</dbReference>
<evidence type="ECO:0000256" key="1">
    <source>
        <dbReference type="ARBA" id="ARBA00001286"/>
    </source>
</evidence>
<keyword evidence="3 8" id="KW-0489">Methyltransferase</keyword>